<gene>
    <name evidence="2" type="primary">PLEST008004</name>
    <name evidence="2" type="ORF">PLESTB_000799200</name>
</gene>
<keyword evidence="3" id="KW-1185">Reference proteome</keyword>
<comment type="caution">
    <text evidence="2">The sequence shown here is derived from an EMBL/GenBank/DDBJ whole genome shotgun (WGS) entry which is preliminary data.</text>
</comment>
<name>A0A9W6BLD4_9CHLO</name>
<reference evidence="2 3" key="1">
    <citation type="journal article" date="2023" name="Commun. Biol.">
        <title>Reorganization of the ancestral sex-determining regions during the evolution of trioecy in Pleodorina starrii.</title>
        <authorList>
            <person name="Takahashi K."/>
            <person name="Suzuki S."/>
            <person name="Kawai-Toyooka H."/>
            <person name="Yamamoto K."/>
            <person name="Hamaji T."/>
            <person name="Ootsuki R."/>
            <person name="Yamaguchi H."/>
            <person name="Kawachi M."/>
            <person name="Higashiyama T."/>
            <person name="Nozaki H."/>
        </authorList>
    </citation>
    <scope>NUCLEOTIDE SEQUENCE [LARGE SCALE GENOMIC DNA]</scope>
    <source>
        <strain evidence="2 3">NIES-4479</strain>
    </source>
</reference>
<sequence length="121" mass="12377">MLSCAPCSVVSSASPPTWLEASSGGSIQRPRRSGMCPDRSSSPCAGLQVQVEEALHTEPSRRGLEPRGEGALGGRSFSRSGGGGPRPCHDRRRRPGGAPQPLPSPMTAGITCSATVGPAGR</sequence>
<proteinExistence type="predicted"/>
<dbReference type="AlphaFoldDB" id="A0A9W6BLD4"/>
<feature type="compositionally biased region" description="Basic and acidic residues" evidence="1">
    <location>
        <begin position="53"/>
        <end position="68"/>
    </location>
</feature>
<organism evidence="2 3">
    <name type="scientific">Pleodorina starrii</name>
    <dbReference type="NCBI Taxonomy" id="330485"/>
    <lineage>
        <taxon>Eukaryota</taxon>
        <taxon>Viridiplantae</taxon>
        <taxon>Chlorophyta</taxon>
        <taxon>core chlorophytes</taxon>
        <taxon>Chlorophyceae</taxon>
        <taxon>CS clade</taxon>
        <taxon>Chlamydomonadales</taxon>
        <taxon>Volvocaceae</taxon>
        <taxon>Pleodorina</taxon>
    </lineage>
</organism>
<evidence type="ECO:0000313" key="3">
    <source>
        <dbReference type="Proteomes" id="UP001165080"/>
    </source>
</evidence>
<feature type="compositionally biased region" description="Low complexity" evidence="1">
    <location>
        <begin position="1"/>
        <end position="16"/>
    </location>
</feature>
<accession>A0A9W6BLD4</accession>
<evidence type="ECO:0000313" key="2">
    <source>
        <dbReference type="EMBL" id="GLC53875.1"/>
    </source>
</evidence>
<protein>
    <submittedName>
        <fullName evidence="2">Uncharacterized protein</fullName>
    </submittedName>
</protein>
<dbReference type="EMBL" id="BRXU01000009">
    <property type="protein sequence ID" value="GLC53875.1"/>
    <property type="molecule type" value="Genomic_DNA"/>
</dbReference>
<dbReference type="Proteomes" id="UP001165080">
    <property type="component" value="Unassembled WGS sequence"/>
</dbReference>
<evidence type="ECO:0000256" key="1">
    <source>
        <dbReference type="SAM" id="MobiDB-lite"/>
    </source>
</evidence>
<feature type="region of interest" description="Disordered" evidence="1">
    <location>
        <begin position="1"/>
        <end position="121"/>
    </location>
</feature>